<evidence type="ECO:0000313" key="1">
    <source>
        <dbReference type="EMBL" id="HJE97921.1"/>
    </source>
</evidence>
<protein>
    <submittedName>
        <fullName evidence="1">Uncharacterized protein</fullName>
    </submittedName>
</protein>
<proteinExistence type="predicted"/>
<evidence type="ECO:0000313" key="2">
    <source>
        <dbReference type="Proteomes" id="UP000707535"/>
    </source>
</evidence>
<organism evidence="1 2">
    <name type="scientific">Ligilactobacillus acidipiscis</name>
    <dbReference type="NCBI Taxonomy" id="89059"/>
    <lineage>
        <taxon>Bacteria</taxon>
        <taxon>Bacillati</taxon>
        <taxon>Bacillota</taxon>
        <taxon>Bacilli</taxon>
        <taxon>Lactobacillales</taxon>
        <taxon>Lactobacillaceae</taxon>
        <taxon>Ligilactobacillus</taxon>
    </lineage>
</organism>
<sequence>MSRQRKKHQILVAQREDDNEYVRQLEREGNLGIMPLRCRRWLRLIEQKNRSEIKKEQDELFDYFHCCSTLD</sequence>
<dbReference type="AlphaFoldDB" id="A0A921F9P5"/>
<comment type="caution">
    <text evidence="1">The sequence shown here is derived from an EMBL/GenBank/DDBJ whole genome shotgun (WGS) entry which is preliminary data.</text>
</comment>
<reference evidence="1" key="2">
    <citation type="submission" date="2021-09" db="EMBL/GenBank/DDBJ databases">
        <authorList>
            <person name="Gilroy R."/>
        </authorList>
    </citation>
    <scope>NUCLEOTIDE SEQUENCE</scope>
    <source>
        <strain evidence="1">CHK174-6876</strain>
    </source>
</reference>
<dbReference type="Proteomes" id="UP000707535">
    <property type="component" value="Unassembled WGS sequence"/>
</dbReference>
<gene>
    <name evidence="1" type="ORF">K8V00_09890</name>
</gene>
<reference evidence="1" key="1">
    <citation type="journal article" date="2021" name="PeerJ">
        <title>Extensive microbial diversity within the chicken gut microbiome revealed by metagenomics and culture.</title>
        <authorList>
            <person name="Gilroy R."/>
            <person name="Ravi A."/>
            <person name="Getino M."/>
            <person name="Pursley I."/>
            <person name="Horton D.L."/>
            <person name="Alikhan N.F."/>
            <person name="Baker D."/>
            <person name="Gharbi K."/>
            <person name="Hall N."/>
            <person name="Watson M."/>
            <person name="Adriaenssens E.M."/>
            <person name="Foster-Nyarko E."/>
            <person name="Jarju S."/>
            <person name="Secka A."/>
            <person name="Antonio M."/>
            <person name="Oren A."/>
            <person name="Chaudhuri R.R."/>
            <person name="La Ragione R."/>
            <person name="Hildebrand F."/>
            <person name="Pallen M.J."/>
        </authorList>
    </citation>
    <scope>NUCLEOTIDE SEQUENCE</scope>
    <source>
        <strain evidence="1">CHK174-6876</strain>
    </source>
</reference>
<name>A0A921F9P5_9LACO</name>
<dbReference type="EMBL" id="DYXG01000095">
    <property type="protein sequence ID" value="HJE97921.1"/>
    <property type="molecule type" value="Genomic_DNA"/>
</dbReference>
<accession>A0A921F9P5</accession>